<dbReference type="InterPro" id="IPR050595">
    <property type="entry name" value="Bact_response_regulator"/>
</dbReference>
<evidence type="ECO:0000256" key="2">
    <source>
        <dbReference type="PROSITE-ProRule" id="PRU00169"/>
    </source>
</evidence>
<dbReference type="PANTHER" id="PTHR44591">
    <property type="entry name" value="STRESS RESPONSE REGULATOR PROTEIN 1"/>
    <property type="match status" value="1"/>
</dbReference>
<evidence type="ECO:0000256" key="1">
    <source>
        <dbReference type="ARBA" id="ARBA00022553"/>
    </source>
</evidence>
<dbReference type="RefSeq" id="WP_320509688.1">
    <property type="nucleotide sequence ID" value="NZ_JAXCLW010000005.1"/>
</dbReference>
<dbReference type="SMART" id="SM00448">
    <property type="entry name" value="REC"/>
    <property type="match status" value="1"/>
</dbReference>
<keyword evidence="1 2" id="KW-0597">Phosphoprotein</keyword>
<protein>
    <submittedName>
        <fullName evidence="4">Response regulator</fullName>
    </submittedName>
</protein>
<feature type="modified residue" description="4-aspartylphosphate" evidence="2">
    <location>
        <position position="52"/>
    </location>
</feature>
<dbReference type="InterPro" id="IPR011006">
    <property type="entry name" value="CheY-like_superfamily"/>
</dbReference>
<reference evidence="4 5" key="1">
    <citation type="journal article" date="2016" name="Antonie Van Leeuwenhoek">
        <title>Dongia soli sp. nov., isolated from soil from Dokdo, Korea.</title>
        <authorList>
            <person name="Kim D.U."/>
            <person name="Lee H."/>
            <person name="Kim H."/>
            <person name="Kim S.G."/>
            <person name="Ka J.O."/>
        </authorList>
    </citation>
    <scope>NUCLEOTIDE SEQUENCE [LARGE SCALE GENOMIC DNA]</scope>
    <source>
        <strain evidence="4 5">D78</strain>
    </source>
</reference>
<accession>A0ABU5EGK5</accession>
<organism evidence="4 5">
    <name type="scientific">Dongia soli</name>
    <dbReference type="NCBI Taxonomy" id="600628"/>
    <lineage>
        <taxon>Bacteria</taxon>
        <taxon>Pseudomonadati</taxon>
        <taxon>Pseudomonadota</taxon>
        <taxon>Alphaproteobacteria</taxon>
        <taxon>Rhodospirillales</taxon>
        <taxon>Dongiaceae</taxon>
        <taxon>Dongia</taxon>
    </lineage>
</organism>
<dbReference type="PROSITE" id="PS50110">
    <property type="entry name" value="RESPONSE_REGULATORY"/>
    <property type="match status" value="1"/>
</dbReference>
<dbReference type="Gene3D" id="3.40.50.2300">
    <property type="match status" value="1"/>
</dbReference>
<dbReference type="Proteomes" id="UP001279642">
    <property type="component" value="Unassembled WGS sequence"/>
</dbReference>
<dbReference type="InterPro" id="IPR001789">
    <property type="entry name" value="Sig_transdc_resp-reg_receiver"/>
</dbReference>
<name>A0ABU5EGK5_9PROT</name>
<evidence type="ECO:0000313" key="5">
    <source>
        <dbReference type="Proteomes" id="UP001279642"/>
    </source>
</evidence>
<keyword evidence="5" id="KW-1185">Reference proteome</keyword>
<dbReference type="PANTHER" id="PTHR44591:SF3">
    <property type="entry name" value="RESPONSE REGULATORY DOMAIN-CONTAINING PROTEIN"/>
    <property type="match status" value="1"/>
</dbReference>
<feature type="domain" description="Response regulatory" evidence="3">
    <location>
        <begin position="3"/>
        <end position="122"/>
    </location>
</feature>
<dbReference type="SUPFAM" id="SSF52172">
    <property type="entry name" value="CheY-like"/>
    <property type="match status" value="1"/>
</dbReference>
<gene>
    <name evidence="4" type="ORF">SMD27_17360</name>
</gene>
<evidence type="ECO:0000313" key="4">
    <source>
        <dbReference type="EMBL" id="MDY0884615.1"/>
    </source>
</evidence>
<evidence type="ECO:0000259" key="3">
    <source>
        <dbReference type="PROSITE" id="PS50110"/>
    </source>
</evidence>
<dbReference type="EMBL" id="JAXCLW010000005">
    <property type="protein sequence ID" value="MDY0884615.1"/>
    <property type="molecule type" value="Genomic_DNA"/>
</dbReference>
<sequence>MPRLLVMDDDADIGIIIGDVATGCGYEVKVIQDSTEFIDTYEAFRPHVIVLDITMPKIDGIELLRSLADRKSPAHIVLFSGITAQLIELSSRLGKAYGLDIAGQLAKPVRVADLRARLSALIA</sequence>
<comment type="caution">
    <text evidence="4">The sequence shown here is derived from an EMBL/GenBank/DDBJ whole genome shotgun (WGS) entry which is preliminary data.</text>
</comment>
<dbReference type="Pfam" id="PF00072">
    <property type="entry name" value="Response_reg"/>
    <property type="match status" value="1"/>
</dbReference>
<proteinExistence type="predicted"/>